<name>H5SNV8_9BACT</name>
<dbReference type="SUPFAM" id="SSF53807">
    <property type="entry name" value="Helical backbone' metal receptor"/>
    <property type="match status" value="1"/>
</dbReference>
<dbReference type="PANTHER" id="PTHR42860">
    <property type="entry name" value="VITAMIN B12-BINDING PROTEIN"/>
    <property type="match status" value="1"/>
</dbReference>
<dbReference type="InterPro" id="IPR051030">
    <property type="entry name" value="Vitamin_B12-ABC_binding"/>
</dbReference>
<dbReference type="InterPro" id="IPR002491">
    <property type="entry name" value="ABC_transptr_periplasmic_BD"/>
</dbReference>
<accession>H5SNV8</accession>
<feature type="domain" description="Fe/B12 periplasmic-binding" evidence="1">
    <location>
        <begin position="4"/>
        <end position="246"/>
    </location>
</feature>
<evidence type="ECO:0000313" key="2">
    <source>
        <dbReference type="EMBL" id="BAL57844.1"/>
    </source>
</evidence>
<dbReference type="EMBL" id="AP011785">
    <property type="protein sequence ID" value="BAL57844.1"/>
    <property type="molecule type" value="Genomic_DNA"/>
</dbReference>
<protein>
    <submittedName>
        <fullName evidence="2">Iron complex transport system substrate-binding protein</fullName>
    </submittedName>
</protein>
<gene>
    <name evidence="2" type="ORF">HGMM_F52E02C27</name>
</gene>
<dbReference type="Gene3D" id="3.40.50.1980">
    <property type="entry name" value="Nitrogenase molybdenum iron protein domain"/>
    <property type="match status" value="2"/>
</dbReference>
<reference evidence="2" key="2">
    <citation type="journal article" date="2012" name="PLoS ONE">
        <title>A Deeply Branching Thermophilic Bacterium with an Ancient Acetyl-CoA Pathway Dominates a Subsurface Ecosystem.</title>
        <authorList>
            <person name="Takami H."/>
            <person name="Noguchi H."/>
            <person name="Takaki Y."/>
            <person name="Uchiyama I."/>
            <person name="Toyoda A."/>
            <person name="Nishi S."/>
            <person name="Chee G.-J."/>
            <person name="Arai W."/>
            <person name="Nunoura T."/>
            <person name="Itoh T."/>
            <person name="Hattori M."/>
            <person name="Takai K."/>
        </authorList>
    </citation>
    <scope>NUCLEOTIDE SEQUENCE</scope>
</reference>
<dbReference type="Pfam" id="PF01497">
    <property type="entry name" value="Peripla_BP_2"/>
    <property type="match status" value="1"/>
</dbReference>
<dbReference type="PANTHER" id="PTHR42860:SF1">
    <property type="entry name" value="VITAMIN B12-BINDING PROTEIN"/>
    <property type="match status" value="1"/>
</dbReference>
<sequence length="288" mass="31728">MRWASLSPEATQWLYALGKGNQLIGRSHGCVEPPSVQKLPLCTRPGVQPRDWEAYLAPYAPDFGAISTLRPEGLVAVADPLPPDASEDDLKGHLARAVGYAPRYIALRARNWDALYKEVQQLGKEVEAPSAAQSWIHKAEQQREKLRSVVQRLSSPPSVVFLGPGFPLRAVRGWATLLAEEAGLKPFTRDKAFGWETLLQQDPEVVVFSVPGGTLQEAGEALAAWVRHTPVQSLTAFRQKRLYAFKGTAGLYYPSPALPEAAEALYELAHQPSSRANRHIGRLWAPLL</sequence>
<proteinExistence type="predicted"/>
<evidence type="ECO:0000259" key="1">
    <source>
        <dbReference type="Pfam" id="PF01497"/>
    </source>
</evidence>
<dbReference type="AlphaFoldDB" id="H5SNV8"/>
<organism evidence="2">
    <name type="scientific">uncultured Bacteroidota bacterium</name>
    <dbReference type="NCBI Taxonomy" id="152509"/>
    <lineage>
        <taxon>Bacteria</taxon>
        <taxon>Pseudomonadati</taxon>
        <taxon>Bacteroidota</taxon>
        <taxon>environmental samples</taxon>
    </lineage>
</organism>
<reference evidence="2" key="1">
    <citation type="journal article" date="2005" name="Environ. Microbiol.">
        <title>Genetic and functional properties of uncultivated thermophilic crenarchaeotes from a subsurface gold mine as revealed by analysis of genome fragments.</title>
        <authorList>
            <person name="Nunoura T."/>
            <person name="Hirayama H."/>
            <person name="Takami H."/>
            <person name="Oida H."/>
            <person name="Nishi S."/>
            <person name="Shimamura S."/>
            <person name="Suzuki Y."/>
            <person name="Inagaki F."/>
            <person name="Takai K."/>
            <person name="Nealson K.H."/>
            <person name="Horikoshi K."/>
        </authorList>
    </citation>
    <scope>NUCLEOTIDE SEQUENCE</scope>
</reference>